<name>A0ABU6AIP2_9PSEU</name>
<keyword evidence="3" id="KW-1185">Reference proteome</keyword>
<dbReference type="RefSeq" id="WP_324268793.1">
    <property type="nucleotide sequence ID" value="NZ_JAWLNX010000027.1"/>
</dbReference>
<organism evidence="2 3">
    <name type="scientific">Saccharopolyspora mangrovi</name>
    <dbReference type="NCBI Taxonomy" id="3082379"/>
    <lineage>
        <taxon>Bacteria</taxon>
        <taxon>Bacillati</taxon>
        <taxon>Actinomycetota</taxon>
        <taxon>Actinomycetes</taxon>
        <taxon>Pseudonocardiales</taxon>
        <taxon>Pseudonocardiaceae</taxon>
        <taxon>Saccharopolyspora</taxon>
    </lineage>
</organism>
<keyword evidence="1" id="KW-1133">Transmembrane helix</keyword>
<sequence>MKTAQKYEISAYDSEPNELANILTGWLKQNLESSPQRYKIARAIPRPVTVHSTDTKQTTSIVFYEDRALVFNDLVGRPSVVVKASVPQLAEVSQVYMKARGYLPVGFFTRRGRRILEQIMTRNLVIKGLLTHTATALNFVALISVAD</sequence>
<keyword evidence="1" id="KW-0472">Membrane</keyword>
<accession>A0ABU6AIP2</accession>
<evidence type="ECO:0000313" key="2">
    <source>
        <dbReference type="EMBL" id="MEB3371358.1"/>
    </source>
</evidence>
<keyword evidence="1" id="KW-0812">Transmembrane</keyword>
<proteinExistence type="predicted"/>
<dbReference type="Proteomes" id="UP001327093">
    <property type="component" value="Unassembled WGS sequence"/>
</dbReference>
<comment type="caution">
    <text evidence="2">The sequence shown here is derived from an EMBL/GenBank/DDBJ whole genome shotgun (WGS) entry which is preliminary data.</text>
</comment>
<feature type="transmembrane region" description="Helical" evidence="1">
    <location>
        <begin position="124"/>
        <end position="146"/>
    </location>
</feature>
<dbReference type="EMBL" id="JAWLNX010000027">
    <property type="protein sequence ID" value="MEB3371358.1"/>
    <property type="molecule type" value="Genomic_DNA"/>
</dbReference>
<evidence type="ECO:0000256" key="1">
    <source>
        <dbReference type="SAM" id="Phobius"/>
    </source>
</evidence>
<evidence type="ECO:0000313" key="3">
    <source>
        <dbReference type="Proteomes" id="UP001327093"/>
    </source>
</evidence>
<gene>
    <name evidence="2" type="ORF">R4I43_28525</name>
</gene>
<reference evidence="2 3" key="1">
    <citation type="submission" date="2023-10" db="EMBL/GenBank/DDBJ databases">
        <title>Saccharopolyspora sp. nov., isolated from mangrove soil.</title>
        <authorList>
            <person name="Lu Y."/>
            <person name="Liu W."/>
        </authorList>
    </citation>
    <scope>NUCLEOTIDE SEQUENCE [LARGE SCALE GENOMIC DNA]</scope>
    <source>
        <strain evidence="2 3">S2-29</strain>
    </source>
</reference>
<protein>
    <submittedName>
        <fullName evidence="2">Uncharacterized protein</fullName>
    </submittedName>
</protein>